<sequence>MSSKPIKPLYEPSAPPPVLPRLLAQTNIFYHMDRRPRLLAEIDFITEAPLVADAHSLGVQRTAKVSRRTAPYSQRRGTPAHPRAATPYPQASNTALEADEAGAGTTHSGTRFALPNTGAATLIPKPRGEVNRISRGGYNLSAEMRKHGWKGTTLTTLKNHVHGKARELLDLKQTVVFQEKSNIEKVKQSVLESFTDLQHFEDCWPVYDILKTHLKYESERATSGKIQVASSGFHYFKFQGQDKSTLCTLECFVVF</sequence>
<dbReference type="STRING" id="5364.A0A5C3NBT9"/>
<protein>
    <submittedName>
        <fullName evidence="2">Uncharacterized protein</fullName>
    </submittedName>
</protein>
<feature type="region of interest" description="Disordered" evidence="1">
    <location>
        <begin position="60"/>
        <end position="88"/>
    </location>
</feature>
<reference evidence="2 3" key="1">
    <citation type="journal article" date="2019" name="Nat. Ecol. Evol.">
        <title>Megaphylogeny resolves global patterns of mushroom evolution.</title>
        <authorList>
            <person name="Varga T."/>
            <person name="Krizsan K."/>
            <person name="Foldi C."/>
            <person name="Dima B."/>
            <person name="Sanchez-Garcia M."/>
            <person name="Sanchez-Ramirez S."/>
            <person name="Szollosi G.J."/>
            <person name="Szarkandi J.G."/>
            <person name="Papp V."/>
            <person name="Albert L."/>
            <person name="Andreopoulos W."/>
            <person name="Angelini C."/>
            <person name="Antonin V."/>
            <person name="Barry K.W."/>
            <person name="Bougher N.L."/>
            <person name="Buchanan P."/>
            <person name="Buyck B."/>
            <person name="Bense V."/>
            <person name="Catcheside P."/>
            <person name="Chovatia M."/>
            <person name="Cooper J."/>
            <person name="Damon W."/>
            <person name="Desjardin D."/>
            <person name="Finy P."/>
            <person name="Geml J."/>
            <person name="Haridas S."/>
            <person name="Hughes K."/>
            <person name="Justo A."/>
            <person name="Karasinski D."/>
            <person name="Kautmanova I."/>
            <person name="Kiss B."/>
            <person name="Kocsube S."/>
            <person name="Kotiranta H."/>
            <person name="LaButti K.M."/>
            <person name="Lechner B.E."/>
            <person name="Liimatainen K."/>
            <person name="Lipzen A."/>
            <person name="Lukacs Z."/>
            <person name="Mihaltcheva S."/>
            <person name="Morgado L.N."/>
            <person name="Niskanen T."/>
            <person name="Noordeloos M.E."/>
            <person name="Ohm R.A."/>
            <person name="Ortiz-Santana B."/>
            <person name="Ovrebo C."/>
            <person name="Racz N."/>
            <person name="Riley R."/>
            <person name="Savchenko A."/>
            <person name="Shiryaev A."/>
            <person name="Soop K."/>
            <person name="Spirin V."/>
            <person name="Szebenyi C."/>
            <person name="Tomsovsky M."/>
            <person name="Tulloss R.E."/>
            <person name="Uehling J."/>
            <person name="Grigoriev I.V."/>
            <person name="Vagvolgyi C."/>
            <person name="Papp T."/>
            <person name="Martin F.M."/>
            <person name="Miettinen O."/>
            <person name="Hibbett D.S."/>
            <person name="Nagy L.G."/>
        </authorList>
    </citation>
    <scope>NUCLEOTIDE SEQUENCE [LARGE SCALE GENOMIC DNA]</scope>
    <source>
        <strain evidence="2 3">OMC1185</strain>
    </source>
</reference>
<dbReference type="EMBL" id="ML213507">
    <property type="protein sequence ID" value="TFK53468.1"/>
    <property type="molecule type" value="Genomic_DNA"/>
</dbReference>
<name>A0A5C3NBT9_9AGAM</name>
<proteinExistence type="predicted"/>
<dbReference type="Proteomes" id="UP000305948">
    <property type="component" value="Unassembled WGS sequence"/>
</dbReference>
<accession>A0A5C3NBT9</accession>
<dbReference type="AlphaFoldDB" id="A0A5C3NBT9"/>
<evidence type="ECO:0000313" key="2">
    <source>
        <dbReference type="EMBL" id="TFK53468.1"/>
    </source>
</evidence>
<evidence type="ECO:0000256" key="1">
    <source>
        <dbReference type="SAM" id="MobiDB-lite"/>
    </source>
</evidence>
<gene>
    <name evidence="2" type="ORF">OE88DRAFT_1789809</name>
</gene>
<dbReference type="OrthoDB" id="2660310at2759"/>
<keyword evidence="3" id="KW-1185">Reference proteome</keyword>
<organism evidence="2 3">
    <name type="scientific">Heliocybe sulcata</name>
    <dbReference type="NCBI Taxonomy" id="5364"/>
    <lineage>
        <taxon>Eukaryota</taxon>
        <taxon>Fungi</taxon>
        <taxon>Dikarya</taxon>
        <taxon>Basidiomycota</taxon>
        <taxon>Agaricomycotina</taxon>
        <taxon>Agaricomycetes</taxon>
        <taxon>Gloeophyllales</taxon>
        <taxon>Gloeophyllaceae</taxon>
        <taxon>Heliocybe</taxon>
    </lineage>
</organism>
<feature type="region of interest" description="Disordered" evidence="1">
    <location>
        <begin position="100"/>
        <end position="120"/>
    </location>
</feature>
<evidence type="ECO:0000313" key="3">
    <source>
        <dbReference type="Proteomes" id="UP000305948"/>
    </source>
</evidence>